<evidence type="ECO:0000313" key="3">
    <source>
        <dbReference type="Proteomes" id="UP000184038"/>
    </source>
</evidence>
<sequence length="88" mass="10358">MENIDDIDVSIYLFGSFIYKEQANDIDILILYDSGKLKRNYQLIFSIKNKVGTFLQFQYNLPIHFTTLSYNELNECSSIKIGEYILLF</sequence>
<feature type="domain" description="Polymerase nucleotidyl transferase" evidence="1">
    <location>
        <begin position="8"/>
        <end position="72"/>
    </location>
</feature>
<dbReference type="InterPro" id="IPR043519">
    <property type="entry name" value="NT_sf"/>
</dbReference>
<dbReference type="Gene3D" id="3.30.460.10">
    <property type="entry name" value="Beta Polymerase, domain 2"/>
    <property type="match status" value="1"/>
</dbReference>
<dbReference type="EMBL" id="FRCP01000025">
    <property type="protein sequence ID" value="SHM99255.1"/>
    <property type="molecule type" value="Genomic_DNA"/>
</dbReference>
<dbReference type="InterPro" id="IPR002934">
    <property type="entry name" value="Polymerase_NTP_transf_dom"/>
</dbReference>
<keyword evidence="3" id="KW-1185">Reference proteome</keyword>
<organism evidence="2 3">
    <name type="scientific">Anaerosporobacter mobilis DSM 15930</name>
    <dbReference type="NCBI Taxonomy" id="1120996"/>
    <lineage>
        <taxon>Bacteria</taxon>
        <taxon>Bacillati</taxon>
        <taxon>Bacillota</taxon>
        <taxon>Clostridia</taxon>
        <taxon>Lachnospirales</taxon>
        <taxon>Lachnospiraceae</taxon>
        <taxon>Anaerosporobacter</taxon>
    </lineage>
</organism>
<dbReference type="Proteomes" id="UP000184038">
    <property type="component" value="Unassembled WGS sequence"/>
</dbReference>
<keyword evidence="2" id="KW-0808">Transferase</keyword>
<dbReference type="AlphaFoldDB" id="A0A1M7N736"/>
<reference evidence="2 3" key="1">
    <citation type="submission" date="2016-11" db="EMBL/GenBank/DDBJ databases">
        <authorList>
            <person name="Jaros S."/>
            <person name="Januszkiewicz K."/>
            <person name="Wedrychowicz H."/>
        </authorList>
    </citation>
    <scope>NUCLEOTIDE SEQUENCE [LARGE SCALE GENOMIC DNA]</scope>
    <source>
        <strain evidence="2 3">DSM 15930</strain>
    </source>
</reference>
<evidence type="ECO:0000259" key="1">
    <source>
        <dbReference type="Pfam" id="PF01909"/>
    </source>
</evidence>
<protein>
    <submittedName>
        <fullName evidence="2">Nucleotidyltransferase domain-containing protein</fullName>
    </submittedName>
</protein>
<accession>A0A1M7N736</accession>
<dbReference type="GO" id="GO:0016779">
    <property type="term" value="F:nucleotidyltransferase activity"/>
    <property type="evidence" value="ECO:0007669"/>
    <property type="project" value="InterPro"/>
</dbReference>
<dbReference type="SUPFAM" id="SSF81301">
    <property type="entry name" value="Nucleotidyltransferase"/>
    <property type="match status" value="1"/>
</dbReference>
<dbReference type="Pfam" id="PF01909">
    <property type="entry name" value="NTP_transf_2"/>
    <property type="match status" value="1"/>
</dbReference>
<proteinExistence type="predicted"/>
<evidence type="ECO:0000313" key="2">
    <source>
        <dbReference type="EMBL" id="SHM99255.1"/>
    </source>
</evidence>
<name>A0A1M7N736_9FIRM</name>
<dbReference type="STRING" id="1120996.SAMN02746066_04270"/>
<gene>
    <name evidence="2" type="ORF">SAMN02746066_04270</name>
</gene>